<proteinExistence type="predicted"/>
<accession>A0ABW8YSX2</accession>
<name>A0ABW8YSX2_9SPHN</name>
<dbReference type="SUPFAM" id="SSF56235">
    <property type="entry name" value="N-terminal nucleophile aminohydrolases (Ntn hydrolases)"/>
    <property type="match status" value="1"/>
</dbReference>
<sequence length="190" mass="20291">MTTIAALNWNGSTVAGSNTGYTLAHDSVISSGVPPWVFFQDWALGFTGSMLALNVCRTALSKATSSLTTEGDVATAIGKCLTEYDIGHKETGELTWSFGIWCILVNRDGRIWDLDESLSLGPIPKRTFWARGSGERYALGAARAIMASAPDCGCDEVVRRSIEAATFNDIYSPGDPFVVNLSAAALKQST</sequence>
<dbReference type="RefSeq" id="WP_408079776.1">
    <property type="nucleotide sequence ID" value="NZ_JBELQC010000003.1"/>
</dbReference>
<keyword evidence="2" id="KW-1185">Reference proteome</keyword>
<gene>
    <name evidence="1" type="ORF">ABS767_14950</name>
</gene>
<dbReference type="InterPro" id="IPR029055">
    <property type="entry name" value="Ntn_hydrolases_N"/>
</dbReference>
<dbReference type="Gene3D" id="3.60.20.10">
    <property type="entry name" value="Glutamine Phosphoribosylpyrophosphate, subunit 1, domain 1"/>
    <property type="match status" value="1"/>
</dbReference>
<evidence type="ECO:0000313" key="1">
    <source>
        <dbReference type="EMBL" id="MFL9842266.1"/>
    </source>
</evidence>
<protein>
    <submittedName>
        <fullName evidence="1">Uncharacterized protein</fullName>
    </submittedName>
</protein>
<dbReference type="Proteomes" id="UP001629244">
    <property type="component" value="Unassembled WGS sequence"/>
</dbReference>
<comment type="caution">
    <text evidence="1">The sequence shown here is derived from an EMBL/GenBank/DDBJ whole genome shotgun (WGS) entry which is preliminary data.</text>
</comment>
<dbReference type="EMBL" id="JBELQC010000003">
    <property type="protein sequence ID" value="MFL9842266.1"/>
    <property type="molecule type" value="Genomic_DNA"/>
</dbReference>
<evidence type="ECO:0000313" key="2">
    <source>
        <dbReference type="Proteomes" id="UP001629244"/>
    </source>
</evidence>
<reference evidence="1 2" key="1">
    <citation type="submission" date="2024-06" db="EMBL/GenBank/DDBJ databases">
        <authorList>
            <person name="Kaempfer P."/>
            <person name="Viver T."/>
        </authorList>
    </citation>
    <scope>NUCLEOTIDE SEQUENCE [LARGE SCALE GENOMIC DNA]</scope>
    <source>
        <strain evidence="1 2">ST-64</strain>
    </source>
</reference>
<organism evidence="1 2">
    <name type="scientific">Sphingomonas plantiphila</name>
    <dbReference type="NCBI Taxonomy" id="3163295"/>
    <lineage>
        <taxon>Bacteria</taxon>
        <taxon>Pseudomonadati</taxon>
        <taxon>Pseudomonadota</taxon>
        <taxon>Alphaproteobacteria</taxon>
        <taxon>Sphingomonadales</taxon>
        <taxon>Sphingomonadaceae</taxon>
        <taxon>Sphingomonas</taxon>
    </lineage>
</organism>